<dbReference type="AlphaFoldDB" id="A0AA43QWV7"/>
<dbReference type="EMBL" id="JAPFAR010000039">
    <property type="protein sequence ID" value="MDI3349489.1"/>
    <property type="molecule type" value="Genomic_DNA"/>
</dbReference>
<keyword evidence="1" id="KW-0812">Transmembrane</keyword>
<sequence>MESVVLGIVVFGLVVYFLLMYVGGHYSVESSEIMTEGDVIDSKGRVIERYYYIKTTYQNGRIKISKKTV</sequence>
<accession>A0AA43QWV7</accession>
<protein>
    <submittedName>
        <fullName evidence="2">Uncharacterized protein</fullName>
    </submittedName>
</protein>
<evidence type="ECO:0000313" key="3">
    <source>
        <dbReference type="Proteomes" id="UP001162175"/>
    </source>
</evidence>
<evidence type="ECO:0000256" key="1">
    <source>
        <dbReference type="SAM" id="Phobius"/>
    </source>
</evidence>
<keyword evidence="1" id="KW-0472">Membrane</keyword>
<dbReference type="RefSeq" id="WP_282459066.1">
    <property type="nucleotide sequence ID" value="NZ_JAPFAR010000039.1"/>
</dbReference>
<keyword evidence="1" id="KW-1133">Transmembrane helix</keyword>
<feature type="transmembrane region" description="Helical" evidence="1">
    <location>
        <begin position="6"/>
        <end position="24"/>
    </location>
</feature>
<name>A0AA43QWV7_MYCAR</name>
<gene>
    <name evidence="2" type="ORF">DCBHLPFO_00716</name>
</gene>
<organism evidence="2 3">
    <name type="scientific">Mycoplasmopsis arginini</name>
    <name type="common">Mycoplasma arginini</name>
    <dbReference type="NCBI Taxonomy" id="2094"/>
    <lineage>
        <taxon>Bacteria</taxon>
        <taxon>Bacillati</taxon>
        <taxon>Mycoplasmatota</taxon>
        <taxon>Mycoplasmoidales</taxon>
        <taxon>Metamycoplasmataceae</taxon>
        <taxon>Mycoplasmopsis</taxon>
    </lineage>
</organism>
<dbReference type="Proteomes" id="UP001162175">
    <property type="component" value="Unassembled WGS sequence"/>
</dbReference>
<evidence type="ECO:0000313" key="2">
    <source>
        <dbReference type="EMBL" id="MDI3349489.1"/>
    </source>
</evidence>
<reference evidence="2" key="1">
    <citation type="submission" date="2022-11" db="EMBL/GenBank/DDBJ databases">
        <title>Draft genome of Mycoplasma arginini isolated from fly.</title>
        <authorList>
            <person name="Severgnini M."/>
            <person name="Gioia G."/>
            <person name="Cremonesi P."/>
            <person name="Moroni P."/>
            <person name="Addis M.F."/>
            <person name="Castiglioni B."/>
        </authorList>
    </citation>
    <scope>NUCLEOTIDE SEQUENCE</scope>
    <source>
        <strain evidence="2">QMP CG1-1632</strain>
    </source>
</reference>
<proteinExistence type="predicted"/>
<comment type="caution">
    <text evidence="2">The sequence shown here is derived from an EMBL/GenBank/DDBJ whole genome shotgun (WGS) entry which is preliminary data.</text>
</comment>